<feature type="compositionally biased region" description="Basic and acidic residues" evidence="1">
    <location>
        <begin position="136"/>
        <end position="152"/>
    </location>
</feature>
<feature type="compositionally biased region" description="Polar residues" evidence="1">
    <location>
        <begin position="337"/>
        <end position="354"/>
    </location>
</feature>
<feature type="region of interest" description="Disordered" evidence="1">
    <location>
        <begin position="670"/>
        <end position="696"/>
    </location>
</feature>
<feature type="compositionally biased region" description="Basic and acidic residues" evidence="1">
    <location>
        <begin position="555"/>
        <end position="580"/>
    </location>
</feature>
<gene>
    <name evidence="2" type="ORF">RMAR00112_LOCUS25698</name>
</gene>
<reference evidence="2" key="1">
    <citation type="submission" date="2021-01" db="EMBL/GenBank/DDBJ databases">
        <authorList>
            <person name="Corre E."/>
            <person name="Pelletier E."/>
            <person name="Niang G."/>
            <person name="Scheremetjew M."/>
            <person name="Finn R."/>
            <person name="Kale V."/>
            <person name="Holt S."/>
            <person name="Cochrane G."/>
            <person name="Meng A."/>
            <person name="Brown T."/>
            <person name="Cohen L."/>
        </authorList>
    </citation>
    <scope>NUCLEOTIDE SEQUENCE</scope>
    <source>
        <strain evidence="2">CCMP 769</strain>
    </source>
</reference>
<feature type="region of interest" description="Disordered" evidence="1">
    <location>
        <begin position="446"/>
        <end position="598"/>
    </location>
</feature>
<feature type="region of interest" description="Disordered" evidence="1">
    <location>
        <begin position="131"/>
        <end position="166"/>
    </location>
</feature>
<protein>
    <submittedName>
        <fullName evidence="2">Uncharacterized protein</fullName>
    </submittedName>
</protein>
<feature type="compositionally biased region" description="Basic and acidic residues" evidence="1">
    <location>
        <begin position="498"/>
        <end position="511"/>
    </location>
</feature>
<proteinExistence type="predicted"/>
<sequence>MDPMAFVGDVCGLRLAQRGRKTTICAENKDNFIVDRAKKDLEVTQEFFRNAFQGDGAPVVLKSKTAKFAAKKVRKGLEESEKASIRGANSLKLAAGIVLTLFSGIIGGAKTLGTTIRKELRLGAVEDGEIDETEQDDAKVSSKIARKAEGGKMKSRRRSKSGKTSERMIMGSFRWQVVPEDVKRQIDSEEFIQLLGRQRQEYKISMQTSIESANKGLPSRVAEYLIGAAVSNSGNEAAAFPAGSKEFEASKLSSSSAEERTKRIRGSPGGGIRKGDGSKVSEIAKSVHNSWSVVERHSKDLPTPAKEFFAKAVSEGLFNDRSSSDRKTGSTIGGAEVSTSVSETRTGTKPNQRLGQDGGKALESMVPGPEMLTLLASGALFVFTTNGHELTSIMTASTASIGTVMAVMRAQGSKVLPLHMTTLGATRKSSVLKNSVLNEIASKTARPVRADPAPKIVSKKPGPTQANSVVKQMGTKASRPVQGDSIVKEAASKTSKPLKPDPVVEKIESKTSSRVQVGKGPPFAMKRSSTKSRPAQAGHAVAKKAAEASSAQADRVVEDIESKTSSRVQKDPVSEGRASAESRAPQADPVANKASKTSARVAADPVVAKKTSKTSGTVEADPVVAAKASKASSTVQTDPVLTEPMQDSKIISLVPWEDSEKLRKGLFSMENLPSTAPPVDVSSSGGEQSEARTQGVGSGDLVLIAEDIGDEAYANNSIVIDANAYTVPIELTDLSPPMHLALLALLDEGLYSAEVVLTRAKSRILRSGFGIDVADDVELLSAFRQHYEDSDLLYK</sequence>
<organism evidence="2">
    <name type="scientific">Rhodosorus marinus</name>
    <dbReference type="NCBI Taxonomy" id="101924"/>
    <lineage>
        <taxon>Eukaryota</taxon>
        <taxon>Rhodophyta</taxon>
        <taxon>Stylonematophyceae</taxon>
        <taxon>Stylonematales</taxon>
        <taxon>Stylonemataceae</taxon>
        <taxon>Rhodosorus</taxon>
    </lineage>
</organism>
<dbReference type="AlphaFoldDB" id="A0A7S3A0H3"/>
<dbReference type="EMBL" id="HBHW01033270">
    <property type="protein sequence ID" value="CAE0057644.1"/>
    <property type="molecule type" value="Transcribed_RNA"/>
</dbReference>
<name>A0A7S3A0H3_9RHOD</name>
<accession>A0A7S3A0H3</accession>
<evidence type="ECO:0000313" key="2">
    <source>
        <dbReference type="EMBL" id="CAE0057644.1"/>
    </source>
</evidence>
<feature type="region of interest" description="Disordered" evidence="1">
    <location>
        <begin position="249"/>
        <end position="279"/>
    </location>
</feature>
<feature type="region of interest" description="Disordered" evidence="1">
    <location>
        <begin position="319"/>
        <end position="359"/>
    </location>
</feature>
<evidence type="ECO:0000256" key="1">
    <source>
        <dbReference type="SAM" id="MobiDB-lite"/>
    </source>
</evidence>